<evidence type="ECO:0000313" key="2">
    <source>
        <dbReference type="Proteomes" id="UP000266841"/>
    </source>
</evidence>
<dbReference type="CDD" id="cd06150">
    <property type="entry name" value="YjgF_YER057c_UK114_like_2"/>
    <property type="match status" value="1"/>
</dbReference>
<dbReference type="Proteomes" id="UP000266841">
    <property type="component" value="Unassembled WGS sequence"/>
</dbReference>
<protein>
    <submittedName>
        <fullName evidence="1">Uncharacterized protein</fullName>
    </submittedName>
</protein>
<dbReference type="Pfam" id="PF01042">
    <property type="entry name" value="Ribonuc_L-PSP"/>
    <property type="match status" value="1"/>
</dbReference>
<dbReference type="InterPro" id="IPR035709">
    <property type="entry name" value="YoaB-like"/>
</dbReference>
<dbReference type="InterPro" id="IPR006175">
    <property type="entry name" value="YjgF/YER057c/UK114"/>
</dbReference>
<organism evidence="1 2">
    <name type="scientific">Thalassiosira oceanica</name>
    <name type="common">Marine diatom</name>
    <dbReference type="NCBI Taxonomy" id="159749"/>
    <lineage>
        <taxon>Eukaryota</taxon>
        <taxon>Sar</taxon>
        <taxon>Stramenopiles</taxon>
        <taxon>Ochrophyta</taxon>
        <taxon>Bacillariophyta</taxon>
        <taxon>Coscinodiscophyceae</taxon>
        <taxon>Thalassiosirophycidae</taxon>
        <taxon>Thalassiosirales</taxon>
        <taxon>Thalassiosiraceae</taxon>
        <taxon>Thalassiosira</taxon>
    </lineage>
</organism>
<dbReference type="PANTHER" id="PTHR47328">
    <property type="match status" value="1"/>
</dbReference>
<name>K0R1B0_THAOC</name>
<dbReference type="OMA" id="GEMNAVW"/>
<evidence type="ECO:0000313" key="1">
    <source>
        <dbReference type="EMBL" id="EJK45655.1"/>
    </source>
</evidence>
<dbReference type="InterPro" id="IPR035959">
    <property type="entry name" value="RutC-like_sf"/>
</dbReference>
<gene>
    <name evidence="1" type="ORF">THAOC_35723</name>
</gene>
<dbReference type="eggNOG" id="ENOG502S8BE">
    <property type="taxonomic scope" value="Eukaryota"/>
</dbReference>
<dbReference type="Gene3D" id="3.30.1330.40">
    <property type="entry name" value="RutC-like"/>
    <property type="match status" value="1"/>
</dbReference>
<accession>K0R1B0</accession>
<dbReference type="OrthoDB" id="309640at2759"/>
<dbReference type="SUPFAM" id="SSF55298">
    <property type="entry name" value="YjgF-like"/>
    <property type="match status" value="1"/>
</dbReference>
<sequence length="145" mass="15859">MMLTQLQIAGRAALRLASSSGSLRFSSSNITRLGTEVLPTMSQAVVHGNTVYTSGMVDRSADDLEGQMRNVLAKIDSYLEEAGTDKSKLLTGTVWLKDIERDMSAMNKVWMEWIDPDNKPVRATTQAELASPSLLIEIQVTAAKN</sequence>
<comment type="caution">
    <text evidence="1">The sequence shown here is derived from an EMBL/GenBank/DDBJ whole genome shotgun (WGS) entry which is preliminary data.</text>
</comment>
<dbReference type="PANTHER" id="PTHR47328:SF1">
    <property type="entry name" value="RUTC FAMILY PROTEIN YOAB"/>
    <property type="match status" value="1"/>
</dbReference>
<dbReference type="AlphaFoldDB" id="K0R1B0"/>
<reference evidence="1 2" key="1">
    <citation type="journal article" date="2012" name="Genome Biol.">
        <title>Genome and low-iron response of an oceanic diatom adapted to chronic iron limitation.</title>
        <authorList>
            <person name="Lommer M."/>
            <person name="Specht M."/>
            <person name="Roy A.S."/>
            <person name="Kraemer L."/>
            <person name="Andreson R."/>
            <person name="Gutowska M.A."/>
            <person name="Wolf J."/>
            <person name="Bergner S.V."/>
            <person name="Schilhabel M.B."/>
            <person name="Klostermeier U.C."/>
            <person name="Beiko R.G."/>
            <person name="Rosenstiel P."/>
            <person name="Hippler M."/>
            <person name="Laroche J."/>
        </authorList>
    </citation>
    <scope>NUCLEOTIDE SEQUENCE [LARGE SCALE GENOMIC DNA]</scope>
    <source>
        <strain evidence="1 2">CCMP1005</strain>
    </source>
</reference>
<dbReference type="EMBL" id="AGNL01048356">
    <property type="protein sequence ID" value="EJK45655.1"/>
    <property type="molecule type" value="Genomic_DNA"/>
</dbReference>
<proteinExistence type="predicted"/>
<keyword evidence="2" id="KW-1185">Reference proteome</keyword>